<gene>
    <name evidence="2" type="ORF">SEVIR_9G212900v2</name>
</gene>
<protein>
    <submittedName>
        <fullName evidence="2">Uncharacterized protein</fullName>
    </submittedName>
</protein>
<name>A0A4U6SXM0_SETVI</name>
<dbReference type="Proteomes" id="UP000298652">
    <property type="component" value="Chromosome 9"/>
</dbReference>
<feature type="region of interest" description="Disordered" evidence="1">
    <location>
        <begin position="1"/>
        <end position="86"/>
    </location>
</feature>
<feature type="compositionally biased region" description="Basic and acidic residues" evidence="1">
    <location>
        <begin position="263"/>
        <end position="272"/>
    </location>
</feature>
<dbReference type="EMBL" id="CM016560">
    <property type="protein sequence ID" value="TKV93231.1"/>
    <property type="molecule type" value="Genomic_DNA"/>
</dbReference>
<keyword evidence="3" id="KW-1185">Reference proteome</keyword>
<dbReference type="Gramene" id="TKV93231">
    <property type="protein sequence ID" value="TKV93231"/>
    <property type="gene ID" value="SEVIR_9G212900v2"/>
</dbReference>
<reference evidence="2" key="1">
    <citation type="submission" date="2019-03" db="EMBL/GenBank/DDBJ databases">
        <title>WGS assembly of Setaria viridis.</title>
        <authorList>
            <person name="Huang P."/>
            <person name="Jenkins J."/>
            <person name="Grimwood J."/>
            <person name="Barry K."/>
            <person name="Healey A."/>
            <person name="Mamidi S."/>
            <person name="Sreedasyam A."/>
            <person name="Shu S."/>
            <person name="Feldman M."/>
            <person name="Wu J."/>
            <person name="Yu Y."/>
            <person name="Chen C."/>
            <person name="Johnson J."/>
            <person name="Rokhsar D."/>
            <person name="Baxter I."/>
            <person name="Schmutz J."/>
            <person name="Brutnell T."/>
            <person name="Kellogg E."/>
        </authorList>
    </citation>
    <scope>NUCLEOTIDE SEQUENCE [LARGE SCALE GENOMIC DNA]</scope>
</reference>
<feature type="compositionally biased region" description="Basic and acidic residues" evidence="1">
    <location>
        <begin position="58"/>
        <end position="68"/>
    </location>
</feature>
<organism evidence="2 3">
    <name type="scientific">Setaria viridis</name>
    <name type="common">Green bristlegrass</name>
    <name type="synonym">Setaria italica subsp. viridis</name>
    <dbReference type="NCBI Taxonomy" id="4556"/>
    <lineage>
        <taxon>Eukaryota</taxon>
        <taxon>Viridiplantae</taxon>
        <taxon>Streptophyta</taxon>
        <taxon>Embryophyta</taxon>
        <taxon>Tracheophyta</taxon>
        <taxon>Spermatophyta</taxon>
        <taxon>Magnoliopsida</taxon>
        <taxon>Liliopsida</taxon>
        <taxon>Poales</taxon>
        <taxon>Poaceae</taxon>
        <taxon>PACMAD clade</taxon>
        <taxon>Panicoideae</taxon>
        <taxon>Panicodae</taxon>
        <taxon>Paniceae</taxon>
        <taxon>Cenchrinae</taxon>
        <taxon>Setaria</taxon>
    </lineage>
</organism>
<feature type="compositionally biased region" description="Low complexity" evidence="1">
    <location>
        <begin position="7"/>
        <end position="17"/>
    </location>
</feature>
<accession>A0A4U6SXM0</accession>
<feature type="compositionally biased region" description="Acidic residues" evidence="1">
    <location>
        <begin position="47"/>
        <end position="57"/>
    </location>
</feature>
<proteinExistence type="predicted"/>
<feature type="compositionally biased region" description="Acidic residues" evidence="1">
    <location>
        <begin position="22"/>
        <end position="39"/>
    </location>
</feature>
<evidence type="ECO:0000313" key="3">
    <source>
        <dbReference type="Proteomes" id="UP000298652"/>
    </source>
</evidence>
<feature type="region of interest" description="Disordered" evidence="1">
    <location>
        <begin position="111"/>
        <end position="272"/>
    </location>
</feature>
<evidence type="ECO:0000313" key="2">
    <source>
        <dbReference type="EMBL" id="TKV93231.1"/>
    </source>
</evidence>
<evidence type="ECO:0000256" key="1">
    <source>
        <dbReference type="SAM" id="MobiDB-lite"/>
    </source>
</evidence>
<dbReference type="AlphaFoldDB" id="A0A4U6SXM0"/>
<sequence length="272" mass="28492">MEEEVGGTEVQTEEGVQSTDGLNEENDEDGAEEGDAEDDVATREPNGEADEGEDIPELVEHVEREGEKANGAMDDDSSDDTSAWPTRASTVCHHGLAPACPGRSLPLAAALHAARTARPARRPPDALPRPCRTPCHPSPTSLPTPATITVRPLCSSPLEPGPTTPSTRSSIPPRHRPGITTAINAAGRRLPPPADYERAKARPSLATTSPSPPSSPPPASPPLRTAARSTIAASLSTVGVPSPVIIRPSSTDHGVPEEEDGEEFGHEPELED</sequence>
<feature type="compositionally biased region" description="Pro residues" evidence="1">
    <location>
        <begin position="210"/>
        <end position="221"/>
    </location>
</feature>